<feature type="compositionally biased region" description="Basic and acidic residues" evidence="1">
    <location>
        <begin position="127"/>
        <end position="139"/>
    </location>
</feature>
<dbReference type="EMBL" id="HBUF01620907">
    <property type="protein sequence ID" value="CAG6780968.1"/>
    <property type="molecule type" value="Transcribed_RNA"/>
</dbReference>
<dbReference type="EMBL" id="HBUF01219070">
    <property type="protein sequence ID" value="CAG6668566.1"/>
    <property type="molecule type" value="Transcribed_RNA"/>
</dbReference>
<dbReference type="EMBL" id="HBUF01394761">
    <property type="protein sequence ID" value="CAG6735117.1"/>
    <property type="molecule type" value="Transcribed_RNA"/>
</dbReference>
<dbReference type="EMBL" id="HBUF01394760">
    <property type="protein sequence ID" value="CAG6735114.1"/>
    <property type="molecule type" value="Transcribed_RNA"/>
</dbReference>
<reference evidence="2" key="1">
    <citation type="submission" date="2021-05" db="EMBL/GenBank/DDBJ databases">
        <authorList>
            <person name="Alioto T."/>
            <person name="Alioto T."/>
            <person name="Gomez Garrido J."/>
        </authorList>
    </citation>
    <scope>NUCLEOTIDE SEQUENCE</scope>
</reference>
<name>A0A8D8SH88_9HEMI</name>
<dbReference type="EMBL" id="HBUF01394762">
    <property type="protein sequence ID" value="CAG6735120.1"/>
    <property type="molecule type" value="Transcribed_RNA"/>
</dbReference>
<dbReference type="EMBL" id="HBUF01219068">
    <property type="protein sequence ID" value="CAG6668560.1"/>
    <property type="molecule type" value="Transcribed_RNA"/>
</dbReference>
<proteinExistence type="predicted"/>
<accession>A0A8D8SH88</accession>
<feature type="region of interest" description="Disordered" evidence="1">
    <location>
        <begin position="120"/>
        <end position="140"/>
    </location>
</feature>
<protein>
    <submittedName>
        <fullName evidence="2">Uncharacterized protein</fullName>
    </submittedName>
</protein>
<dbReference type="EMBL" id="HBUF01620906">
    <property type="protein sequence ID" value="CAG6780965.1"/>
    <property type="molecule type" value="Transcribed_RNA"/>
</dbReference>
<dbReference type="EMBL" id="HBUF01067450">
    <property type="protein sequence ID" value="CAG6628133.1"/>
    <property type="molecule type" value="Transcribed_RNA"/>
</dbReference>
<dbReference type="EMBL" id="HBUF01219069">
    <property type="protein sequence ID" value="CAG6668563.1"/>
    <property type="molecule type" value="Transcribed_RNA"/>
</dbReference>
<dbReference type="EMBL" id="HBUF01394763">
    <property type="protein sequence ID" value="CAG6735123.1"/>
    <property type="molecule type" value="Transcribed_RNA"/>
</dbReference>
<organism evidence="2">
    <name type="scientific">Cacopsylla melanoneura</name>
    <dbReference type="NCBI Taxonomy" id="428564"/>
    <lineage>
        <taxon>Eukaryota</taxon>
        <taxon>Metazoa</taxon>
        <taxon>Ecdysozoa</taxon>
        <taxon>Arthropoda</taxon>
        <taxon>Hexapoda</taxon>
        <taxon>Insecta</taxon>
        <taxon>Pterygota</taxon>
        <taxon>Neoptera</taxon>
        <taxon>Paraneoptera</taxon>
        <taxon>Hemiptera</taxon>
        <taxon>Sternorrhyncha</taxon>
        <taxon>Psylloidea</taxon>
        <taxon>Psyllidae</taxon>
        <taxon>Psyllinae</taxon>
        <taxon>Cacopsylla</taxon>
    </lineage>
</organism>
<evidence type="ECO:0000313" key="2">
    <source>
        <dbReference type="EMBL" id="CAG6668566.1"/>
    </source>
</evidence>
<dbReference type="AlphaFoldDB" id="A0A8D8SH88"/>
<dbReference type="EMBL" id="HBUF01067451">
    <property type="protein sequence ID" value="CAG6628137.1"/>
    <property type="molecule type" value="Transcribed_RNA"/>
</dbReference>
<evidence type="ECO:0000256" key="1">
    <source>
        <dbReference type="SAM" id="MobiDB-lite"/>
    </source>
</evidence>
<dbReference type="EMBL" id="HBUF01620905">
    <property type="protein sequence ID" value="CAG6780962.1"/>
    <property type="molecule type" value="Transcribed_RNA"/>
</dbReference>
<sequence length="181" mass="20396">MNTARGRQHARRMTPVRGRCLAVENCPVGRRSDALLIDFAFLFRVSYMQSGRGSVRYFFPVREGYGGRQVQTEVVVNRRQTDLTVPLCPQLSLHGDRPTRCKAQHRKGCVGGGGRIPGRGSEVSYDAGDKTQSGEKSGEDENYCGHCFHRLVASRRHGPRKWPRQIQIRLTSLNNTWRSGP</sequence>